<feature type="domain" description="Integrase catalytic" evidence="1">
    <location>
        <begin position="17"/>
        <end position="143"/>
    </location>
</feature>
<dbReference type="Proteomes" id="UP001431783">
    <property type="component" value="Unassembled WGS sequence"/>
</dbReference>
<dbReference type="EMBL" id="JARQZJ010000122">
    <property type="protein sequence ID" value="KAK9888953.1"/>
    <property type="molecule type" value="Genomic_DNA"/>
</dbReference>
<protein>
    <recommendedName>
        <fullName evidence="1">Integrase catalytic domain-containing protein</fullName>
    </recommendedName>
</protein>
<dbReference type="SUPFAM" id="SSF53098">
    <property type="entry name" value="Ribonuclease H-like"/>
    <property type="match status" value="1"/>
</dbReference>
<gene>
    <name evidence="2" type="ORF">WA026_004237</name>
</gene>
<dbReference type="Gene3D" id="3.30.420.10">
    <property type="entry name" value="Ribonuclease H-like superfamily/Ribonuclease H"/>
    <property type="match status" value="1"/>
</dbReference>
<name>A0AAW1V1J8_9CUCU</name>
<evidence type="ECO:0000259" key="1">
    <source>
        <dbReference type="PROSITE" id="PS50994"/>
    </source>
</evidence>
<dbReference type="GO" id="GO:0015074">
    <property type="term" value="P:DNA integration"/>
    <property type="evidence" value="ECO:0007669"/>
    <property type="project" value="InterPro"/>
</dbReference>
<sequence>MQTVKRDVDNELHKPVRINFPRRRVIVKGLLDLFQADLVEMIPYARFNKGFKYILIVIDVFSKYVWAIPLKNKTATHVRDAMRGILKQLSHPPKNLQTDFGKEFYNKYFKELMNTSNINHYSSYSNLKCSVVERVNRTLKSIM</sequence>
<comment type="caution">
    <text evidence="2">The sequence shown here is derived from an EMBL/GenBank/DDBJ whole genome shotgun (WGS) entry which is preliminary data.</text>
</comment>
<dbReference type="Pfam" id="PF00665">
    <property type="entry name" value="rve"/>
    <property type="match status" value="1"/>
</dbReference>
<dbReference type="InterPro" id="IPR036397">
    <property type="entry name" value="RNaseH_sf"/>
</dbReference>
<dbReference type="PROSITE" id="PS50994">
    <property type="entry name" value="INTEGRASE"/>
    <property type="match status" value="1"/>
</dbReference>
<accession>A0AAW1V1J8</accession>
<dbReference type="PANTHER" id="PTHR46585:SF1">
    <property type="entry name" value="CHROMO DOMAIN-CONTAINING PROTEIN"/>
    <property type="match status" value="1"/>
</dbReference>
<dbReference type="InterPro" id="IPR012337">
    <property type="entry name" value="RNaseH-like_sf"/>
</dbReference>
<evidence type="ECO:0000313" key="2">
    <source>
        <dbReference type="EMBL" id="KAK9888953.1"/>
    </source>
</evidence>
<dbReference type="AlphaFoldDB" id="A0AAW1V1J8"/>
<dbReference type="PANTHER" id="PTHR46585">
    <property type="entry name" value="INTEGRASE CORE DOMAIN CONTAINING PROTEIN"/>
    <property type="match status" value="1"/>
</dbReference>
<reference evidence="2 3" key="1">
    <citation type="submission" date="2023-03" db="EMBL/GenBank/DDBJ databases">
        <title>Genome insight into feeding habits of ladybird beetles.</title>
        <authorList>
            <person name="Li H.-S."/>
            <person name="Huang Y.-H."/>
            <person name="Pang H."/>
        </authorList>
    </citation>
    <scope>NUCLEOTIDE SEQUENCE [LARGE SCALE GENOMIC DNA]</scope>
    <source>
        <strain evidence="2">SYSU_2023b</strain>
        <tissue evidence="2">Whole body</tissue>
    </source>
</reference>
<evidence type="ECO:0000313" key="3">
    <source>
        <dbReference type="Proteomes" id="UP001431783"/>
    </source>
</evidence>
<organism evidence="2 3">
    <name type="scientific">Henosepilachna vigintioctopunctata</name>
    <dbReference type="NCBI Taxonomy" id="420089"/>
    <lineage>
        <taxon>Eukaryota</taxon>
        <taxon>Metazoa</taxon>
        <taxon>Ecdysozoa</taxon>
        <taxon>Arthropoda</taxon>
        <taxon>Hexapoda</taxon>
        <taxon>Insecta</taxon>
        <taxon>Pterygota</taxon>
        <taxon>Neoptera</taxon>
        <taxon>Endopterygota</taxon>
        <taxon>Coleoptera</taxon>
        <taxon>Polyphaga</taxon>
        <taxon>Cucujiformia</taxon>
        <taxon>Coccinelloidea</taxon>
        <taxon>Coccinellidae</taxon>
        <taxon>Epilachninae</taxon>
        <taxon>Epilachnini</taxon>
        <taxon>Henosepilachna</taxon>
    </lineage>
</organism>
<keyword evidence="3" id="KW-1185">Reference proteome</keyword>
<proteinExistence type="predicted"/>
<dbReference type="GO" id="GO:0003676">
    <property type="term" value="F:nucleic acid binding"/>
    <property type="evidence" value="ECO:0007669"/>
    <property type="project" value="InterPro"/>
</dbReference>
<dbReference type="InterPro" id="IPR001584">
    <property type="entry name" value="Integrase_cat-core"/>
</dbReference>